<dbReference type="AlphaFoldDB" id="A0AAN5D764"/>
<organism evidence="1 2">
    <name type="scientific">Pristionchus mayeri</name>
    <dbReference type="NCBI Taxonomy" id="1317129"/>
    <lineage>
        <taxon>Eukaryota</taxon>
        <taxon>Metazoa</taxon>
        <taxon>Ecdysozoa</taxon>
        <taxon>Nematoda</taxon>
        <taxon>Chromadorea</taxon>
        <taxon>Rhabditida</taxon>
        <taxon>Rhabditina</taxon>
        <taxon>Diplogasteromorpha</taxon>
        <taxon>Diplogasteroidea</taxon>
        <taxon>Neodiplogasteridae</taxon>
        <taxon>Pristionchus</taxon>
    </lineage>
</organism>
<feature type="non-terminal residue" evidence="1">
    <location>
        <position position="1"/>
    </location>
</feature>
<dbReference type="EMBL" id="BTRK01000006">
    <property type="protein sequence ID" value="GMR57679.1"/>
    <property type="molecule type" value="Genomic_DNA"/>
</dbReference>
<protein>
    <submittedName>
        <fullName evidence="1">Uncharacterized protein</fullName>
    </submittedName>
</protein>
<feature type="non-terminal residue" evidence="1">
    <location>
        <position position="112"/>
    </location>
</feature>
<proteinExistence type="predicted"/>
<evidence type="ECO:0000313" key="2">
    <source>
        <dbReference type="Proteomes" id="UP001328107"/>
    </source>
</evidence>
<comment type="caution">
    <text evidence="1">The sequence shown here is derived from an EMBL/GenBank/DDBJ whole genome shotgun (WGS) entry which is preliminary data.</text>
</comment>
<reference evidence="2" key="1">
    <citation type="submission" date="2022-10" db="EMBL/GenBank/DDBJ databases">
        <title>Genome assembly of Pristionchus species.</title>
        <authorList>
            <person name="Yoshida K."/>
            <person name="Sommer R.J."/>
        </authorList>
    </citation>
    <scope>NUCLEOTIDE SEQUENCE [LARGE SCALE GENOMIC DNA]</scope>
    <source>
        <strain evidence="2">RS5460</strain>
    </source>
</reference>
<dbReference type="Proteomes" id="UP001328107">
    <property type="component" value="Unassembled WGS sequence"/>
</dbReference>
<name>A0AAN5D764_9BILA</name>
<evidence type="ECO:0000313" key="1">
    <source>
        <dbReference type="EMBL" id="GMR57679.1"/>
    </source>
</evidence>
<keyword evidence="2" id="KW-1185">Reference proteome</keyword>
<accession>A0AAN5D764</accession>
<sequence>NAVRSTPERRKSLAEQLRATTKQFLCESHFLLSDFYHFPSGTRLRLHAVPFFKDVPATSNDQEDAPLVCSLNDIKVEPTELFVEVKQDEPIFDNYCPSTVASRTLFPSIQLD</sequence>
<gene>
    <name evidence="1" type="ORF">PMAYCL1PPCAC_27874</name>
</gene>